<dbReference type="PANTHER" id="PTHR35402:SF2">
    <property type="entry name" value="FLAGELLA ACCESSORY PROTEIN J"/>
    <property type="match status" value="1"/>
</dbReference>
<dbReference type="GeneID" id="8828279"/>
<dbReference type="InterPro" id="IPR056569">
    <property type="entry name" value="ArlJ-like"/>
</dbReference>
<evidence type="ECO:0000256" key="2">
    <source>
        <dbReference type="ARBA" id="ARBA00022475"/>
    </source>
</evidence>
<feature type="transmembrane region" description="Helical" evidence="6">
    <location>
        <begin position="231"/>
        <end position="255"/>
    </location>
</feature>
<feature type="transmembrane region" description="Helical" evidence="6">
    <location>
        <begin position="275"/>
        <end position="294"/>
    </location>
</feature>
<evidence type="ECO:0000256" key="4">
    <source>
        <dbReference type="ARBA" id="ARBA00022989"/>
    </source>
</evidence>
<comment type="subcellular location">
    <subcellularLocation>
        <location evidence="1">Cell membrane</location>
        <topology evidence="1">Multi-pass membrane protein</topology>
    </subcellularLocation>
</comment>
<feature type="transmembrane region" description="Helical" evidence="6">
    <location>
        <begin position="527"/>
        <end position="548"/>
    </location>
</feature>
<evidence type="ECO:0000256" key="5">
    <source>
        <dbReference type="ARBA" id="ARBA00023136"/>
    </source>
</evidence>
<dbReference type="HOGENOM" id="CLU_479528_0_0_2"/>
<dbReference type="RefSeq" id="WP_012997393.1">
    <property type="nucleotide sequence ID" value="NC_013926.1"/>
</dbReference>
<dbReference type="GO" id="GO:0005886">
    <property type="term" value="C:plasma membrane"/>
    <property type="evidence" value="ECO:0007669"/>
    <property type="project" value="UniProtKB-SubCell"/>
</dbReference>
<dbReference type="OrthoDB" id="141855at2157"/>
<name>D3TAJ6_ACIB4</name>
<keyword evidence="5 6" id="KW-0472">Membrane</keyword>
<dbReference type="InterPro" id="IPR018076">
    <property type="entry name" value="T2SS_GspF_dom"/>
</dbReference>
<keyword evidence="9" id="KW-1185">Reference proteome</keyword>
<dbReference type="KEGG" id="abi:Aboo_1317"/>
<feature type="transmembrane region" description="Helical" evidence="6">
    <location>
        <begin position="300"/>
        <end position="318"/>
    </location>
</feature>
<evidence type="ECO:0000259" key="7">
    <source>
        <dbReference type="Pfam" id="PF00482"/>
    </source>
</evidence>
<dbReference type="NCBIfam" id="NF004704">
    <property type="entry name" value="PRK06041.1-2"/>
    <property type="match status" value="1"/>
</dbReference>
<dbReference type="PANTHER" id="PTHR35402">
    <property type="entry name" value="INTEGRAL MEMBRANE PROTEIN-RELATED"/>
    <property type="match status" value="1"/>
</dbReference>
<feature type="transmembrane region" description="Helical" evidence="6">
    <location>
        <begin position="51"/>
        <end position="74"/>
    </location>
</feature>
<keyword evidence="2" id="KW-1003">Cell membrane</keyword>
<keyword evidence="3 6" id="KW-0812">Transmembrane</keyword>
<dbReference type="EMBL" id="CP001941">
    <property type="protein sequence ID" value="ADD09125.1"/>
    <property type="molecule type" value="Genomic_DNA"/>
</dbReference>
<keyword evidence="4 6" id="KW-1133">Transmembrane helix</keyword>
<feature type="transmembrane region" description="Helical" evidence="6">
    <location>
        <begin position="204"/>
        <end position="225"/>
    </location>
</feature>
<feature type="transmembrane region" description="Helical" evidence="6">
    <location>
        <begin position="21"/>
        <end position="45"/>
    </location>
</feature>
<organism evidence="8 9">
    <name type="scientific">Aciduliprofundum boonei (strain DSM 19572 / T469)</name>
    <dbReference type="NCBI Taxonomy" id="439481"/>
    <lineage>
        <taxon>Archaea</taxon>
        <taxon>Methanobacteriati</taxon>
        <taxon>Thermoplasmatota</taxon>
        <taxon>DHVE2 group</taxon>
        <taxon>Candidatus Aciduliprofundum</taxon>
    </lineage>
</organism>
<evidence type="ECO:0000256" key="1">
    <source>
        <dbReference type="ARBA" id="ARBA00004651"/>
    </source>
</evidence>
<evidence type="ECO:0000256" key="3">
    <source>
        <dbReference type="ARBA" id="ARBA00022692"/>
    </source>
</evidence>
<evidence type="ECO:0000256" key="6">
    <source>
        <dbReference type="SAM" id="Phobius"/>
    </source>
</evidence>
<reference evidence="8" key="1">
    <citation type="submission" date="2010-02" db="EMBL/GenBank/DDBJ databases">
        <title>Complete sequence of Aciduliprofundum boonei T469.</title>
        <authorList>
            <consortium name="US DOE Joint Genome Institute"/>
            <person name="Lucas S."/>
            <person name="Copeland A."/>
            <person name="Lapidus A."/>
            <person name="Cheng J.-F."/>
            <person name="Bruce D."/>
            <person name="Goodwin L."/>
            <person name="Pitluck S."/>
            <person name="Saunders E."/>
            <person name="Detter J.C."/>
            <person name="Han C."/>
            <person name="Tapia R."/>
            <person name="Land M."/>
            <person name="Hauser L."/>
            <person name="Kyrpides N."/>
            <person name="Mikhailova N."/>
            <person name="Flores G."/>
            <person name="Reysenbach A.-L."/>
            <person name="Woyke T."/>
        </authorList>
    </citation>
    <scope>NUCLEOTIDE SEQUENCE</scope>
    <source>
        <strain evidence="8">T469</strain>
    </source>
</reference>
<gene>
    <name evidence="8" type="ordered locus">Aboo_1317</name>
</gene>
<dbReference type="Pfam" id="PF00482">
    <property type="entry name" value="T2SSF"/>
    <property type="match status" value="1"/>
</dbReference>
<feature type="transmembrane region" description="Helical" evidence="6">
    <location>
        <begin position="439"/>
        <end position="461"/>
    </location>
</feature>
<feature type="domain" description="Type II secretion system protein GspF" evidence="7">
    <location>
        <begin position="90"/>
        <end position="218"/>
    </location>
</feature>
<proteinExistence type="predicted"/>
<protein>
    <submittedName>
        <fullName evidence="8">Type II secretion system F domain protein</fullName>
    </submittedName>
</protein>
<evidence type="ECO:0000313" key="8">
    <source>
        <dbReference type="EMBL" id="ADD09125.1"/>
    </source>
</evidence>
<sequence>MAGIMEKFARLYASFDIPWRKYIMMYAMPILLTTIFVTIYLSIAISFFTQFPFIIILYMIPAFGVMLVMFFPLLKGEKRKKEIERYMHLFITRMAVLASTRLPRKEIFRILSEVREYGALSDEVAKIYNLMEYWNLSLPDATRIVAKKCPSVELADFLDRLAHSADAGEDFEVFLEKERTVVMETYAIKYEAALSQMDVYKETFVSMLISMLFFAVFVAILPMFTTGDMTIFLFLTLLGFLTVESIMLYAIKVRLPEDEVWHNRKDVRSPHEMKLLRVLPFTYLAVIILFLITYFLGLPLALVIAISIVPLFYPGYLIHTAESDLINCDTNYDAFIRAVGSYIEAKGSDVTAMERLRKHDFGKLTKYIDTLYKRLLTRIDKKMAWRYFAGETGSNLISKFTDMFVTGLDMGGNPRRISKIISESYVRMIGLRKKRFQSAANLTGILYGLMVGMAFTLYTTLNLMKMMASMIKYYPVNLEKYIHIPLLSAHFPIQTANVVFLLLLVIHALVSSMIIKIVSGSHKHSIYLHFSMLVWIGIMVSYFTNWAVGRVLTF</sequence>
<feature type="transmembrane region" description="Helical" evidence="6">
    <location>
        <begin position="495"/>
        <end position="515"/>
    </location>
</feature>
<dbReference type="Proteomes" id="UP000001400">
    <property type="component" value="Chromosome"/>
</dbReference>
<dbReference type="AlphaFoldDB" id="D3TAJ6"/>
<accession>D3TAJ6</accession>
<evidence type="ECO:0000313" key="9">
    <source>
        <dbReference type="Proteomes" id="UP000001400"/>
    </source>
</evidence>